<keyword evidence="1" id="KW-1133">Transmembrane helix</keyword>
<dbReference type="OrthoDB" id="465094at2"/>
<organism evidence="2 3">
    <name type="scientific">Photobacterium ganghwense</name>
    <dbReference type="NCBI Taxonomy" id="320778"/>
    <lineage>
        <taxon>Bacteria</taxon>
        <taxon>Pseudomonadati</taxon>
        <taxon>Pseudomonadota</taxon>
        <taxon>Gammaproteobacteria</taxon>
        <taxon>Vibrionales</taxon>
        <taxon>Vibrionaceae</taxon>
        <taxon>Photobacterium</taxon>
    </lineage>
</organism>
<dbReference type="STRING" id="320778.ABT57_14710"/>
<dbReference type="AlphaFoldDB" id="A0A0J1H8N1"/>
<dbReference type="PATRIC" id="fig|320778.3.peg.3199"/>
<comment type="caution">
    <text evidence="2">The sequence shown here is derived from an EMBL/GenBank/DDBJ whole genome shotgun (WGS) entry which is preliminary data.</text>
</comment>
<evidence type="ECO:0000313" key="2">
    <source>
        <dbReference type="EMBL" id="KLV08073.1"/>
    </source>
</evidence>
<keyword evidence="1" id="KW-0472">Membrane</keyword>
<gene>
    <name evidence="2" type="ORF">ABT57_14710</name>
</gene>
<accession>A0A0J1H8N1</accession>
<evidence type="ECO:0000256" key="1">
    <source>
        <dbReference type="SAM" id="Phobius"/>
    </source>
</evidence>
<dbReference type="RefSeq" id="WP_047885965.1">
    <property type="nucleotide sequence ID" value="NZ_CP071326.1"/>
</dbReference>
<proteinExistence type="predicted"/>
<keyword evidence="3" id="KW-1185">Reference proteome</keyword>
<protein>
    <submittedName>
        <fullName evidence="2">Membrane protein</fullName>
    </submittedName>
</protein>
<feature type="transmembrane region" description="Helical" evidence="1">
    <location>
        <begin position="79"/>
        <end position="101"/>
    </location>
</feature>
<dbReference type="EMBL" id="LDOU01000015">
    <property type="protein sequence ID" value="KLV08073.1"/>
    <property type="molecule type" value="Genomic_DNA"/>
</dbReference>
<sequence length="113" mass="12906">MFEHVKNDILPFNRFLFRLFKFYCLACALLLLGILPGVIGFMVLDDLTLFQSFMNAISLLGSIELPHPPQTAHSHVFTALYSLFIETVFFLAVATLLAPVVHRIFHKMHLQTD</sequence>
<name>A0A0J1H8N1_9GAMM</name>
<keyword evidence="1" id="KW-0812">Transmembrane</keyword>
<reference evidence="2 3" key="1">
    <citation type="submission" date="2015-05" db="EMBL/GenBank/DDBJ databases">
        <title>Photobacterium galathea sp. nov.</title>
        <authorList>
            <person name="Machado H."/>
            <person name="Gram L."/>
        </authorList>
    </citation>
    <scope>NUCLEOTIDE SEQUENCE [LARGE SCALE GENOMIC DNA]</scope>
    <source>
        <strain evidence="2 3">DSM 22954</strain>
    </source>
</reference>
<dbReference type="Proteomes" id="UP000035909">
    <property type="component" value="Unassembled WGS sequence"/>
</dbReference>
<feature type="transmembrane region" description="Helical" evidence="1">
    <location>
        <begin position="20"/>
        <end position="44"/>
    </location>
</feature>
<evidence type="ECO:0000313" key="3">
    <source>
        <dbReference type="Proteomes" id="UP000035909"/>
    </source>
</evidence>